<evidence type="ECO:0000256" key="4">
    <source>
        <dbReference type="SAM" id="MobiDB-lite"/>
    </source>
</evidence>
<feature type="signal peptide" evidence="5">
    <location>
        <begin position="1"/>
        <end position="18"/>
    </location>
</feature>
<dbReference type="EMBL" id="JANPWB010000015">
    <property type="protein sequence ID" value="KAJ1087752.1"/>
    <property type="molecule type" value="Genomic_DNA"/>
</dbReference>
<reference evidence="7" key="1">
    <citation type="journal article" date="2022" name="bioRxiv">
        <title>Sequencing and chromosome-scale assembly of the giantPleurodeles waltlgenome.</title>
        <authorList>
            <person name="Brown T."/>
            <person name="Elewa A."/>
            <person name="Iarovenko S."/>
            <person name="Subramanian E."/>
            <person name="Araus A.J."/>
            <person name="Petzold A."/>
            <person name="Susuki M."/>
            <person name="Suzuki K.-i.T."/>
            <person name="Hayashi T."/>
            <person name="Toyoda A."/>
            <person name="Oliveira C."/>
            <person name="Osipova E."/>
            <person name="Leigh N.D."/>
            <person name="Simon A."/>
            <person name="Yun M.H."/>
        </authorList>
    </citation>
    <scope>NUCLEOTIDE SEQUENCE</scope>
    <source>
        <strain evidence="7">20211129_DDA</strain>
        <tissue evidence="7">Liver</tissue>
    </source>
</reference>
<feature type="region of interest" description="Disordered" evidence="4">
    <location>
        <begin position="384"/>
        <end position="447"/>
    </location>
</feature>
<keyword evidence="8" id="KW-1185">Reference proteome</keyword>
<dbReference type="SMART" id="SM00043">
    <property type="entry name" value="CY"/>
    <property type="match status" value="2"/>
</dbReference>
<sequence length="447" mass="49036">MKPITAALCCALLSLGGALSPQPLVPEDCNATDVQAGLVLDEINKDRDEGYILSLFRVADAHSQPVGPGRIFYLTIDVVETKCSVLSKKSWKDCEINPFHQTASSMITIPPRLIVGMCPDCPLLYQITPEYVQKAEALVEKYNKESNNTNYFILDKVERASMQWVIGASYFMEFSIRETNCSRLVENTSDCEVLEDDKAHVGFCEGSSLTPRSPLESGLFVSCEIYEPKPDPHHRHRGCGRGPHRHGHKHGHKHGRGHRHHHHHHPHGHNHTHSENGNHQEGHPGRERQGKHGERHSEPHWHGKRHAERHSGKHGKGHEKGHGHGKDHGRGRGPPNGGHKQHGSSSEEHTGSKPMPPPPSGPVGSVQLIYLVNESDVFPVPTIPDPPLSAPTGSPAVPGGTVGPSSFDPFKDPVPQPFPLVPSNSPGCPANPKHQLPHIESLLPLPK</sequence>
<keyword evidence="3" id="KW-0325">Glycoprotein</keyword>
<evidence type="ECO:0000256" key="5">
    <source>
        <dbReference type="SAM" id="SignalP"/>
    </source>
</evidence>
<dbReference type="InterPro" id="IPR000010">
    <property type="entry name" value="Cystatin_dom"/>
</dbReference>
<feature type="compositionally biased region" description="Basic and acidic residues" evidence="4">
    <location>
        <begin position="318"/>
        <end position="330"/>
    </location>
</feature>
<evidence type="ECO:0000256" key="3">
    <source>
        <dbReference type="ARBA" id="ARBA00023180"/>
    </source>
</evidence>
<dbReference type="InterPro" id="IPR046350">
    <property type="entry name" value="Cystatin_sf"/>
</dbReference>
<dbReference type="Proteomes" id="UP001066276">
    <property type="component" value="Chromosome 11"/>
</dbReference>
<accession>A0AAV7LBI5</accession>
<feature type="region of interest" description="Disordered" evidence="4">
    <location>
        <begin position="230"/>
        <end position="365"/>
    </location>
</feature>
<evidence type="ECO:0000313" key="8">
    <source>
        <dbReference type="Proteomes" id="UP001066276"/>
    </source>
</evidence>
<name>A0AAV7LBI5_PLEWA</name>
<dbReference type="AlphaFoldDB" id="A0AAV7LBI5"/>
<dbReference type="Gene3D" id="3.10.450.10">
    <property type="match status" value="2"/>
</dbReference>
<evidence type="ECO:0000313" key="7">
    <source>
        <dbReference type="EMBL" id="KAJ1087752.1"/>
    </source>
</evidence>
<dbReference type="CDD" id="cd00042">
    <property type="entry name" value="CY"/>
    <property type="match status" value="2"/>
</dbReference>
<proteinExistence type="predicted"/>
<organism evidence="7 8">
    <name type="scientific">Pleurodeles waltl</name>
    <name type="common">Iberian ribbed newt</name>
    <dbReference type="NCBI Taxonomy" id="8319"/>
    <lineage>
        <taxon>Eukaryota</taxon>
        <taxon>Metazoa</taxon>
        <taxon>Chordata</taxon>
        <taxon>Craniata</taxon>
        <taxon>Vertebrata</taxon>
        <taxon>Euteleostomi</taxon>
        <taxon>Amphibia</taxon>
        <taxon>Batrachia</taxon>
        <taxon>Caudata</taxon>
        <taxon>Salamandroidea</taxon>
        <taxon>Salamandridae</taxon>
        <taxon>Pleurodelinae</taxon>
        <taxon>Pleurodeles</taxon>
    </lineage>
</organism>
<dbReference type="GO" id="GO:0005576">
    <property type="term" value="C:extracellular region"/>
    <property type="evidence" value="ECO:0007669"/>
    <property type="project" value="TreeGrafter"/>
</dbReference>
<dbReference type="SUPFAM" id="SSF54403">
    <property type="entry name" value="Cystatin/monellin"/>
    <property type="match status" value="2"/>
</dbReference>
<feature type="domain" description="Cystatin" evidence="6">
    <location>
        <begin position="13"/>
        <end position="112"/>
    </location>
</feature>
<dbReference type="GO" id="GO:0004869">
    <property type="term" value="F:cysteine-type endopeptidase inhibitor activity"/>
    <property type="evidence" value="ECO:0007669"/>
    <property type="project" value="InterPro"/>
</dbReference>
<feature type="domain" description="Cystatin" evidence="6">
    <location>
        <begin position="117"/>
        <end position="224"/>
    </location>
</feature>
<evidence type="ECO:0000259" key="6">
    <source>
        <dbReference type="SMART" id="SM00043"/>
    </source>
</evidence>
<feature type="chain" id="PRO_5043922227" description="Cystatin domain-containing protein" evidence="5">
    <location>
        <begin position="19"/>
        <end position="447"/>
    </location>
</feature>
<dbReference type="PANTHER" id="PTHR13814:SF18">
    <property type="entry name" value="FETUIN-B"/>
    <property type="match status" value="1"/>
</dbReference>
<gene>
    <name evidence="7" type="ORF">NDU88_000916</name>
</gene>
<dbReference type="InterPro" id="IPR050735">
    <property type="entry name" value="Kininogen_Fetuin_HRG"/>
</dbReference>
<evidence type="ECO:0000256" key="2">
    <source>
        <dbReference type="ARBA" id="ARBA00023157"/>
    </source>
</evidence>
<keyword evidence="2" id="KW-1015">Disulfide bond</keyword>
<evidence type="ECO:0000256" key="1">
    <source>
        <dbReference type="ARBA" id="ARBA00022729"/>
    </source>
</evidence>
<comment type="caution">
    <text evidence="7">The sequence shown here is derived from an EMBL/GenBank/DDBJ whole genome shotgun (WGS) entry which is preliminary data.</text>
</comment>
<dbReference type="Pfam" id="PF00031">
    <property type="entry name" value="Cystatin"/>
    <property type="match status" value="2"/>
</dbReference>
<dbReference type="PANTHER" id="PTHR13814">
    <property type="entry name" value="FETUIN"/>
    <property type="match status" value="1"/>
</dbReference>
<feature type="compositionally biased region" description="Basic residues" evidence="4">
    <location>
        <begin position="302"/>
        <end position="317"/>
    </location>
</feature>
<feature type="compositionally biased region" description="Basic residues" evidence="4">
    <location>
        <begin position="232"/>
        <end position="271"/>
    </location>
</feature>
<keyword evidence="1 5" id="KW-0732">Signal</keyword>
<feature type="compositionally biased region" description="Basic and acidic residues" evidence="4">
    <location>
        <begin position="272"/>
        <end position="301"/>
    </location>
</feature>
<protein>
    <recommendedName>
        <fullName evidence="6">Cystatin domain-containing protein</fullName>
    </recommendedName>
</protein>